<organism evidence="2 3">
    <name type="scientific">Nomascus leucogenys</name>
    <name type="common">Northern white-cheeked gibbon</name>
    <name type="synonym">Hylobates leucogenys</name>
    <dbReference type="NCBI Taxonomy" id="61853"/>
    <lineage>
        <taxon>Eukaryota</taxon>
        <taxon>Metazoa</taxon>
        <taxon>Chordata</taxon>
        <taxon>Craniata</taxon>
        <taxon>Vertebrata</taxon>
        <taxon>Euteleostomi</taxon>
        <taxon>Mammalia</taxon>
        <taxon>Eutheria</taxon>
        <taxon>Euarchontoglires</taxon>
        <taxon>Primates</taxon>
        <taxon>Haplorrhini</taxon>
        <taxon>Catarrhini</taxon>
        <taxon>Hylobatidae</taxon>
        <taxon>Nomascus</taxon>
    </lineage>
</organism>
<reference evidence="2" key="2">
    <citation type="submission" date="2025-08" db="UniProtKB">
        <authorList>
            <consortium name="Ensembl"/>
        </authorList>
    </citation>
    <scope>IDENTIFICATION</scope>
</reference>
<dbReference type="EMBL" id="ADFV01125884">
    <property type="status" value="NOT_ANNOTATED_CDS"/>
    <property type="molecule type" value="Genomic_DNA"/>
</dbReference>
<dbReference type="Ensembl" id="ENSNLET00000042007.1">
    <property type="protein sequence ID" value="ENSNLEP00000038140.1"/>
    <property type="gene ID" value="ENSNLEG00000028988.1"/>
</dbReference>
<evidence type="ECO:0000313" key="3">
    <source>
        <dbReference type="Proteomes" id="UP000001073"/>
    </source>
</evidence>
<dbReference type="Proteomes" id="UP000001073">
    <property type="component" value="Chromosome 2"/>
</dbReference>
<sequence length="225" mass="24345">MGQCKRPQNSHLDFHPAPSSTPQRRCLTRVPSPRLSSKTCTCFSWPLRDRQAHSLLSSEHQISPDCLGDLVTPPGMLSGWGSPLPVLHPLRGHILVSAHIPLPGYMACPRPLNLLGRFGAHGTPWVCVREQHRRLTGPAPSALGVSGGPSSRPPNASCLTASQRMSLISKCKLTFHPQAHLPPAPFPMSTLLGKGNRLLAFTVSRALEMPQACPELLLCGTCSHF</sequence>
<protein>
    <submittedName>
        <fullName evidence="2">Uncharacterized protein</fullName>
    </submittedName>
</protein>
<keyword evidence="3" id="KW-1185">Reference proteome</keyword>
<feature type="compositionally biased region" description="Polar residues" evidence="1">
    <location>
        <begin position="1"/>
        <end position="11"/>
    </location>
</feature>
<dbReference type="AlphaFoldDB" id="A0A2I3H3S4"/>
<reference evidence="2 3" key="1">
    <citation type="submission" date="2012-10" db="EMBL/GenBank/DDBJ databases">
        <authorList>
            <consortium name="Gibbon Genome Sequencing Consortium"/>
        </authorList>
    </citation>
    <scope>NUCLEOTIDE SEQUENCE [LARGE SCALE GENOMIC DNA]</scope>
</reference>
<evidence type="ECO:0000256" key="1">
    <source>
        <dbReference type="SAM" id="MobiDB-lite"/>
    </source>
</evidence>
<dbReference type="InParanoid" id="A0A2I3H3S4"/>
<dbReference type="GeneTree" id="ENSGT00910000148029"/>
<feature type="region of interest" description="Disordered" evidence="1">
    <location>
        <begin position="1"/>
        <end position="28"/>
    </location>
</feature>
<reference evidence="2" key="3">
    <citation type="submission" date="2025-09" db="UniProtKB">
        <authorList>
            <consortium name="Ensembl"/>
        </authorList>
    </citation>
    <scope>IDENTIFICATION</scope>
</reference>
<dbReference type="OMA" id="LEMPQAC"/>
<name>A0A2I3H3S4_NOMLE</name>
<accession>A0A2I3H3S4</accession>
<evidence type="ECO:0000313" key="2">
    <source>
        <dbReference type="Ensembl" id="ENSNLEP00000038140.1"/>
    </source>
</evidence>
<proteinExistence type="predicted"/>